<dbReference type="Proteomes" id="UP001267878">
    <property type="component" value="Unassembled WGS sequence"/>
</dbReference>
<feature type="chain" id="PRO_5046550236" description="Protein TolA" evidence="2">
    <location>
        <begin position="23"/>
        <end position="170"/>
    </location>
</feature>
<dbReference type="Gene3D" id="3.30.1150.10">
    <property type="match status" value="1"/>
</dbReference>
<name>A0ABU1VP70_9GAMM</name>
<evidence type="ECO:0008006" key="5">
    <source>
        <dbReference type="Google" id="ProtNLM"/>
    </source>
</evidence>
<feature type="signal peptide" evidence="2">
    <location>
        <begin position="1"/>
        <end position="22"/>
    </location>
</feature>
<evidence type="ECO:0000313" key="4">
    <source>
        <dbReference type="Proteomes" id="UP001267878"/>
    </source>
</evidence>
<dbReference type="Pfam" id="PF13103">
    <property type="entry name" value="TonB_2"/>
    <property type="match status" value="1"/>
</dbReference>
<dbReference type="RefSeq" id="WP_310053484.1">
    <property type="nucleotide sequence ID" value="NZ_JAVDVW010000001.1"/>
</dbReference>
<reference evidence="3 4" key="1">
    <citation type="submission" date="2023-07" db="EMBL/GenBank/DDBJ databases">
        <title>Sorghum-associated microbial communities from plants grown in Nebraska, USA.</title>
        <authorList>
            <person name="Schachtman D."/>
        </authorList>
    </citation>
    <scope>NUCLEOTIDE SEQUENCE [LARGE SCALE GENOMIC DNA]</scope>
    <source>
        <strain evidence="3 4">BE187</strain>
    </source>
</reference>
<sequence length="170" mass="18496">MKRTLALAASILLVVFCQSSFAQSPRESSEADGAVADERLRQLQQIRVLRAEARRKAEDAERRLAALSAKRGVRPDGTAISWPEAIITVINSNWIRPPIAETGTTGCTASIVIDRSGQVMSIDFKPACNSDPLKHSIENAIIKSSPLPVPDDSSQFTNKIVARFVPQDEA</sequence>
<accession>A0ABU1VP70</accession>
<protein>
    <recommendedName>
        <fullName evidence="5">Protein TolA</fullName>
    </recommendedName>
</protein>
<dbReference type="SUPFAM" id="SSF74653">
    <property type="entry name" value="TolA/TonB C-terminal domain"/>
    <property type="match status" value="1"/>
</dbReference>
<evidence type="ECO:0000256" key="1">
    <source>
        <dbReference type="SAM" id="Coils"/>
    </source>
</evidence>
<keyword evidence="1" id="KW-0175">Coiled coil</keyword>
<comment type="caution">
    <text evidence="3">The sequence shown here is derived from an EMBL/GenBank/DDBJ whole genome shotgun (WGS) entry which is preliminary data.</text>
</comment>
<keyword evidence="2" id="KW-0732">Signal</keyword>
<proteinExistence type="predicted"/>
<feature type="coiled-coil region" evidence="1">
    <location>
        <begin position="43"/>
        <end position="70"/>
    </location>
</feature>
<keyword evidence="4" id="KW-1185">Reference proteome</keyword>
<evidence type="ECO:0000313" key="3">
    <source>
        <dbReference type="EMBL" id="MDR7099277.1"/>
    </source>
</evidence>
<organism evidence="3 4">
    <name type="scientific">Agrilutibacter niabensis</name>
    <dbReference type="NCBI Taxonomy" id="380628"/>
    <lineage>
        <taxon>Bacteria</taxon>
        <taxon>Pseudomonadati</taxon>
        <taxon>Pseudomonadota</taxon>
        <taxon>Gammaproteobacteria</taxon>
        <taxon>Lysobacterales</taxon>
        <taxon>Lysobacteraceae</taxon>
        <taxon>Agrilutibacter</taxon>
    </lineage>
</organism>
<dbReference type="EMBL" id="JAVDVW010000001">
    <property type="protein sequence ID" value="MDR7099277.1"/>
    <property type="molecule type" value="Genomic_DNA"/>
</dbReference>
<gene>
    <name evidence="3" type="ORF">J2X04_001624</name>
</gene>
<evidence type="ECO:0000256" key="2">
    <source>
        <dbReference type="SAM" id="SignalP"/>
    </source>
</evidence>